<keyword evidence="4" id="KW-1185">Reference proteome</keyword>
<evidence type="ECO:0000313" key="3">
    <source>
        <dbReference type="EMBL" id="KAG7493647.1"/>
    </source>
</evidence>
<keyword evidence="2" id="KW-0472">Membrane</keyword>
<organism evidence="3 4">
    <name type="scientific">Solea senegalensis</name>
    <name type="common">Senegalese sole</name>
    <dbReference type="NCBI Taxonomy" id="28829"/>
    <lineage>
        <taxon>Eukaryota</taxon>
        <taxon>Metazoa</taxon>
        <taxon>Chordata</taxon>
        <taxon>Craniata</taxon>
        <taxon>Vertebrata</taxon>
        <taxon>Euteleostomi</taxon>
        <taxon>Actinopterygii</taxon>
        <taxon>Neopterygii</taxon>
        <taxon>Teleostei</taxon>
        <taxon>Neoteleostei</taxon>
        <taxon>Acanthomorphata</taxon>
        <taxon>Carangaria</taxon>
        <taxon>Pleuronectiformes</taxon>
        <taxon>Pleuronectoidei</taxon>
        <taxon>Soleidae</taxon>
        <taxon>Solea</taxon>
    </lineage>
</organism>
<gene>
    <name evidence="3" type="ORF">JOB18_013799</name>
</gene>
<feature type="compositionally biased region" description="Polar residues" evidence="1">
    <location>
        <begin position="85"/>
        <end position="105"/>
    </location>
</feature>
<accession>A0AAV6QNU4</accession>
<dbReference type="Proteomes" id="UP000693946">
    <property type="component" value="Linkage Group LG4"/>
</dbReference>
<name>A0AAV6QNU4_SOLSE</name>
<evidence type="ECO:0000256" key="2">
    <source>
        <dbReference type="SAM" id="Phobius"/>
    </source>
</evidence>
<evidence type="ECO:0000256" key="1">
    <source>
        <dbReference type="SAM" id="MobiDB-lite"/>
    </source>
</evidence>
<proteinExistence type="predicted"/>
<protein>
    <submittedName>
        <fullName evidence="3">Uncharacterized protein</fullName>
    </submittedName>
</protein>
<keyword evidence="2" id="KW-1133">Transmembrane helix</keyword>
<keyword evidence="2" id="KW-0812">Transmembrane</keyword>
<feature type="region of interest" description="Disordered" evidence="1">
    <location>
        <begin position="66"/>
        <end position="116"/>
    </location>
</feature>
<dbReference type="EMBL" id="JAGKHQ010000016">
    <property type="protein sequence ID" value="KAG7493647.1"/>
    <property type="molecule type" value="Genomic_DNA"/>
</dbReference>
<evidence type="ECO:0000313" key="4">
    <source>
        <dbReference type="Proteomes" id="UP000693946"/>
    </source>
</evidence>
<feature type="compositionally biased region" description="Basic residues" evidence="1">
    <location>
        <begin position="106"/>
        <end position="116"/>
    </location>
</feature>
<comment type="caution">
    <text evidence="3">The sequence shown here is derived from an EMBL/GenBank/DDBJ whole genome shotgun (WGS) entry which is preliminary data.</text>
</comment>
<sequence>MDQSWDHSLDRSQDQSLDQSPMFARIFFFFFFFFWRGTPSAVRARSHEENCGTPWMMMKMMMMPHNERRFSKPTASPSAKGPQSPDHQSTIQADVQTVSQCSWSKTSRRTQAKTPA</sequence>
<dbReference type="AlphaFoldDB" id="A0AAV6QNU4"/>
<reference evidence="3 4" key="1">
    <citation type="journal article" date="2021" name="Sci. Rep.">
        <title>Chromosome anchoring in Senegalese sole (Solea senegalensis) reveals sex-associated markers and genome rearrangements in flatfish.</title>
        <authorList>
            <person name="Guerrero-Cozar I."/>
            <person name="Gomez-Garrido J."/>
            <person name="Berbel C."/>
            <person name="Martinez-Blanch J.F."/>
            <person name="Alioto T."/>
            <person name="Claros M.G."/>
            <person name="Gagnaire P.A."/>
            <person name="Manchado M."/>
        </authorList>
    </citation>
    <scope>NUCLEOTIDE SEQUENCE [LARGE SCALE GENOMIC DNA]</scope>
    <source>
        <strain evidence="3">Sse05_10M</strain>
    </source>
</reference>
<feature type="transmembrane region" description="Helical" evidence="2">
    <location>
        <begin position="20"/>
        <end position="37"/>
    </location>
</feature>